<reference evidence="2 3" key="1">
    <citation type="journal article" date="2016" name="J. Microbiol.">
        <title>Dankookia rubra gen. nov., sp. nov., an alphaproteobacterium isolated from sediment of a shallow stream.</title>
        <authorList>
            <person name="Kim W.H."/>
            <person name="Kim D.H."/>
            <person name="Kang K."/>
            <person name="Ahn T.Y."/>
        </authorList>
    </citation>
    <scope>NUCLEOTIDE SEQUENCE [LARGE SCALE GENOMIC DNA]</scope>
    <source>
        <strain evidence="2 3">JCM30602</strain>
    </source>
</reference>
<sequence length="350" mass="37154">MARSLQEETAIMSADRRSIAADDMDTLRRALLLGAIVGPAAFGRARAQGTFPERPLRLIVPYPPGGGTDAFGRRVAARLGQELGQRVVVENKTGAAGVVGMLELLRARPDGYSMVFGGASTHALYPLIFAKPQYDPVEDFVPVALVGANTVCFMARNGVATDLPGLLAEARRLPGQLRFGSPGAGTFVHLAGEYLLHAAGRVEMLHVPYRGNGPAMVDLLAGNIDAVADTIVSGLPHHQEGRVRMLAVASLRRSPLAPDVPTVAEVLGLPNFETSLWSLLAVRRDTPAALVAALHAAARKALEATDFQAELRAAGIEPAPVMSPEEVGAYVRAEQAKWRPIVEATGVRME</sequence>
<dbReference type="PANTHER" id="PTHR42928:SF5">
    <property type="entry name" value="BLR1237 PROTEIN"/>
    <property type="match status" value="1"/>
</dbReference>
<dbReference type="SUPFAM" id="SSF53850">
    <property type="entry name" value="Periplasmic binding protein-like II"/>
    <property type="match status" value="1"/>
</dbReference>
<keyword evidence="3" id="KW-1185">Reference proteome</keyword>
<dbReference type="InterPro" id="IPR005064">
    <property type="entry name" value="BUG"/>
</dbReference>
<accession>A0A4R5Q918</accession>
<dbReference type="EMBL" id="SMSJ01000072">
    <property type="protein sequence ID" value="TDH59286.1"/>
    <property type="molecule type" value="Genomic_DNA"/>
</dbReference>
<comment type="similarity">
    <text evidence="1">Belongs to the UPF0065 (bug) family.</text>
</comment>
<dbReference type="Pfam" id="PF03401">
    <property type="entry name" value="TctC"/>
    <property type="match status" value="1"/>
</dbReference>
<dbReference type="CDD" id="cd07012">
    <property type="entry name" value="PBP2_Bug_TTT"/>
    <property type="match status" value="1"/>
</dbReference>
<dbReference type="PIRSF" id="PIRSF017082">
    <property type="entry name" value="YflP"/>
    <property type="match status" value="1"/>
</dbReference>
<comment type="caution">
    <text evidence="2">The sequence shown here is derived from an EMBL/GenBank/DDBJ whole genome shotgun (WGS) entry which is preliminary data.</text>
</comment>
<organism evidence="2 3">
    <name type="scientific">Dankookia rubra</name>
    <dbReference type="NCBI Taxonomy" id="1442381"/>
    <lineage>
        <taxon>Bacteria</taxon>
        <taxon>Pseudomonadati</taxon>
        <taxon>Pseudomonadota</taxon>
        <taxon>Alphaproteobacteria</taxon>
        <taxon>Acetobacterales</taxon>
        <taxon>Roseomonadaceae</taxon>
        <taxon>Dankookia</taxon>
    </lineage>
</organism>
<dbReference type="PANTHER" id="PTHR42928">
    <property type="entry name" value="TRICARBOXYLATE-BINDING PROTEIN"/>
    <property type="match status" value="1"/>
</dbReference>
<dbReference type="Gene3D" id="3.40.190.10">
    <property type="entry name" value="Periplasmic binding protein-like II"/>
    <property type="match status" value="1"/>
</dbReference>
<dbReference type="AlphaFoldDB" id="A0A4R5Q918"/>
<dbReference type="Proteomes" id="UP000295096">
    <property type="component" value="Unassembled WGS sequence"/>
</dbReference>
<protein>
    <submittedName>
        <fullName evidence="2">Tripartite tricarboxylate transporter substrate binding protein</fullName>
    </submittedName>
</protein>
<evidence type="ECO:0000256" key="1">
    <source>
        <dbReference type="ARBA" id="ARBA00006987"/>
    </source>
</evidence>
<name>A0A4R5Q918_9PROT</name>
<dbReference type="InterPro" id="IPR042100">
    <property type="entry name" value="Bug_dom1"/>
</dbReference>
<gene>
    <name evidence="2" type="ORF">E2C06_28085</name>
</gene>
<dbReference type="OrthoDB" id="7375033at2"/>
<evidence type="ECO:0000313" key="2">
    <source>
        <dbReference type="EMBL" id="TDH59286.1"/>
    </source>
</evidence>
<proteinExistence type="inferred from homology"/>
<dbReference type="Gene3D" id="3.40.190.150">
    <property type="entry name" value="Bordetella uptake gene, domain 1"/>
    <property type="match status" value="1"/>
</dbReference>
<evidence type="ECO:0000313" key="3">
    <source>
        <dbReference type="Proteomes" id="UP000295096"/>
    </source>
</evidence>